<dbReference type="GO" id="GO:0005886">
    <property type="term" value="C:plasma membrane"/>
    <property type="evidence" value="ECO:0007669"/>
    <property type="project" value="UniProtKB-SubCell"/>
</dbReference>
<keyword evidence="10 14" id="KW-1133">Transmembrane helix</keyword>
<keyword evidence="8 14" id="KW-0862">Zinc</keyword>
<dbReference type="Gene3D" id="1.20.58.760">
    <property type="entry name" value="Peptidase M41"/>
    <property type="match status" value="1"/>
</dbReference>
<dbReference type="SUPFAM" id="SSF52540">
    <property type="entry name" value="P-loop containing nucleoside triphosphate hydrolases"/>
    <property type="match status" value="1"/>
</dbReference>
<dbReference type="NCBIfam" id="TIGR01241">
    <property type="entry name" value="FtsH_fam"/>
    <property type="match status" value="1"/>
</dbReference>
<dbReference type="FunFam" id="3.40.50.300:FF:000001">
    <property type="entry name" value="ATP-dependent zinc metalloprotease FtsH"/>
    <property type="match status" value="1"/>
</dbReference>
<feature type="transmembrane region" description="Helical" evidence="14">
    <location>
        <begin position="9"/>
        <end position="28"/>
    </location>
</feature>
<dbReference type="FunFam" id="1.20.58.760:FF:000001">
    <property type="entry name" value="ATP-dependent zinc metalloprotease FtsH"/>
    <property type="match status" value="1"/>
</dbReference>
<feature type="binding site" evidence="14">
    <location>
        <position position="426"/>
    </location>
    <ligand>
        <name>Zn(2+)</name>
        <dbReference type="ChEBI" id="CHEBI:29105"/>
        <note>catalytic</note>
    </ligand>
</feature>
<evidence type="ECO:0000256" key="2">
    <source>
        <dbReference type="ARBA" id="ARBA00010044"/>
    </source>
</evidence>
<dbReference type="Pfam" id="PF00004">
    <property type="entry name" value="AAA"/>
    <property type="match status" value="1"/>
</dbReference>
<dbReference type="EC" id="3.4.24.-" evidence="14"/>
<dbReference type="GO" id="GO:0030163">
    <property type="term" value="P:protein catabolic process"/>
    <property type="evidence" value="ECO:0007669"/>
    <property type="project" value="UniProtKB-UniRule"/>
</dbReference>
<dbReference type="InterPro" id="IPR005936">
    <property type="entry name" value="FtsH"/>
</dbReference>
<dbReference type="InterPro" id="IPR027417">
    <property type="entry name" value="P-loop_NTPase"/>
</dbReference>
<evidence type="ECO:0000313" key="17">
    <source>
        <dbReference type="EMBL" id="MYC93613.1"/>
    </source>
</evidence>
<dbReference type="InterPro" id="IPR037219">
    <property type="entry name" value="Peptidase_M41-like"/>
</dbReference>
<dbReference type="Pfam" id="PF01434">
    <property type="entry name" value="Peptidase_M41"/>
    <property type="match status" value="1"/>
</dbReference>
<accession>A0A6B1D2H4</accession>
<dbReference type="Gene3D" id="1.10.8.60">
    <property type="match status" value="1"/>
</dbReference>
<feature type="binding site" evidence="14">
    <location>
        <position position="502"/>
    </location>
    <ligand>
        <name>Zn(2+)</name>
        <dbReference type="ChEBI" id="CHEBI:29105"/>
        <note>catalytic</note>
    </ligand>
</feature>
<comment type="caution">
    <text evidence="17">The sequence shown here is derived from an EMBL/GenBank/DDBJ whole genome shotgun (WGS) entry which is preliminary data.</text>
</comment>
<dbReference type="InterPro" id="IPR003593">
    <property type="entry name" value="AAA+_ATPase"/>
</dbReference>
<dbReference type="InterPro" id="IPR003960">
    <property type="entry name" value="ATPase_AAA_CS"/>
</dbReference>
<evidence type="ECO:0000256" key="13">
    <source>
        <dbReference type="ARBA" id="ARBA00061570"/>
    </source>
</evidence>
<comment type="cofactor">
    <cofactor evidence="14">
        <name>Zn(2+)</name>
        <dbReference type="ChEBI" id="CHEBI:29105"/>
    </cofactor>
    <text evidence="14">Binds 1 zinc ion per subunit.</text>
</comment>
<dbReference type="PANTHER" id="PTHR23076">
    <property type="entry name" value="METALLOPROTEASE M41 FTSH"/>
    <property type="match status" value="1"/>
</dbReference>
<keyword evidence="11 14" id="KW-0482">Metalloprotease</keyword>
<dbReference type="PANTHER" id="PTHR23076:SF97">
    <property type="entry name" value="ATP-DEPENDENT ZINC METALLOPROTEASE YME1L1"/>
    <property type="match status" value="1"/>
</dbReference>
<evidence type="ECO:0000256" key="8">
    <source>
        <dbReference type="ARBA" id="ARBA00022833"/>
    </source>
</evidence>
<evidence type="ECO:0000256" key="15">
    <source>
        <dbReference type="RuleBase" id="RU003651"/>
    </source>
</evidence>
<comment type="function">
    <text evidence="14">Acts as a processive, ATP-dependent zinc metallopeptidase for both cytoplasmic and membrane proteins. Plays a role in the quality control of integral membrane proteins.</text>
</comment>
<sequence>MSGNWTRNAFVYLLILVAAAALFLNVYGPNERPQSVSLSDVARQIERGEVARIDVRGERLQLFSQGSDQPLASRKEEGVALTRTLEGMGVSQERLAQVEINVQPPSNSGNWFALIINLLPLILIAGLFLFLFRQSQSGNNQALSFGKSKARMFVGDRPTVTFSDVAGADEAKQELEEIVEFLKEPQKFVALGARIPKGVLLVGPPGTGKTLMAKAVSGEAGVPFFSISGSEFVEMFVGVGASRVRDLFEQAKRNSPCIVFIDEIDAVGRYRGTGLGGSHDEREQTLNQILVEMDGFGTDTNVILVAATNRPDILDPALLRPGRFDRRVTMDRPDLEGRRAILDVHVKGKPLDPNVNLDLIARQTPGFVGADLENLVNEAAILAARRNRRTIAMTEMQESIERIAMGGPERRSRLITDRERRVVAYHESGHAIIAHVVRDADPLRKVSIIPRGMSGGVTLTVPERDRYLLPRSYFVDRIAVGLGGRVAEEIVFGDISNGASDDIQQITRMARAMVMKYGMSDRMGPLQIGSQEENPFLGRELTEQRDYSEEVAEALDSEVQKIVNEQHDRVRNILRIHRLRLDAVAEALLERETLEEEEFVEVFEGNVGTDELPNPLALQPA</sequence>
<dbReference type="FunFam" id="1.10.8.60:FF:000001">
    <property type="entry name" value="ATP-dependent zinc metalloprotease FtsH"/>
    <property type="match status" value="1"/>
</dbReference>
<organism evidence="17">
    <name type="scientific">Caldilineaceae bacterium SB0661_bin_32</name>
    <dbReference type="NCBI Taxonomy" id="2605255"/>
    <lineage>
        <taxon>Bacteria</taxon>
        <taxon>Bacillati</taxon>
        <taxon>Chloroflexota</taxon>
        <taxon>Caldilineae</taxon>
        <taxon>Caldilineales</taxon>
        <taxon>Caldilineaceae</taxon>
    </lineage>
</organism>
<evidence type="ECO:0000256" key="6">
    <source>
        <dbReference type="ARBA" id="ARBA00022741"/>
    </source>
</evidence>
<comment type="similarity">
    <text evidence="15">Belongs to the AAA ATPase family.</text>
</comment>
<dbReference type="SMART" id="SM00382">
    <property type="entry name" value="AAA"/>
    <property type="match status" value="1"/>
</dbReference>
<keyword evidence="9 14" id="KW-0067">ATP-binding</keyword>
<evidence type="ECO:0000256" key="5">
    <source>
        <dbReference type="ARBA" id="ARBA00022723"/>
    </source>
</evidence>
<evidence type="ECO:0000256" key="7">
    <source>
        <dbReference type="ARBA" id="ARBA00022801"/>
    </source>
</evidence>
<dbReference type="InterPro" id="IPR041569">
    <property type="entry name" value="AAA_lid_3"/>
</dbReference>
<protein>
    <recommendedName>
        <fullName evidence="14">ATP-dependent zinc metalloprotease FtsH</fullName>
        <ecNumber evidence="14">3.4.24.-</ecNumber>
    </recommendedName>
</protein>
<dbReference type="InterPro" id="IPR000642">
    <property type="entry name" value="Peptidase_M41"/>
</dbReference>
<comment type="subunit">
    <text evidence="14">Homohexamer.</text>
</comment>
<dbReference type="EMBL" id="VXMH01000009">
    <property type="protein sequence ID" value="MYC93613.1"/>
    <property type="molecule type" value="Genomic_DNA"/>
</dbReference>
<evidence type="ECO:0000259" key="16">
    <source>
        <dbReference type="SMART" id="SM00382"/>
    </source>
</evidence>
<evidence type="ECO:0000256" key="14">
    <source>
        <dbReference type="HAMAP-Rule" id="MF_01458"/>
    </source>
</evidence>
<evidence type="ECO:0000256" key="4">
    <source>
        <dbReference type="ARBA" id="ARBA00022692"/>
    </source>
</evidence>
<dbReference type="PROSITE" id="PS00674">
    <property type="entry name" value="AAA"/>
    <property type="match status" value="1"/>
</dbReference>
<keyword evidence="3 14" id="KW-0645">Protease</keyword>
<name>A0A6B1D2H4_9CHLR</name>
<evidence type="ECO:0000256" key="12">
    <source>
        <dbReference type="ARBA" id="ARBA00023136"/>
    </source>
</evidence>
<feature type="binding site" evidence="14">
    <location>
        <begin position="203"/>
        <end position="210"/>
    </location>
    <ligand>
        <name>ATP</name>
        <dbReference type="ChEBI" id="CHEBI:30616"/>
    </ligand>
</feature>
<comment type="subcellular location">
    <subcellularLocation>
        <location evidence="14">Cell membrane</location>
        <topology evidence="14">Multi-pass membrane protein</topology>
        <orientation evidence="14">Cytoplasmic side</orientation>
    </subcellularLocation>
    <subcellularLocation>
        <location evidence="1">Membrane</location>
    </subcellularLocation>
</comment>
<keyword evidence="7 14" id="KW-0378">Hydrolase</keyword>
<dbReference type="GO" id="GO:0016887">
    <property type="term" value="F:ATP hydrolysis activity"/>
    <property type="evidence" value="ECO:0007669"/>
    <property type="project" value="UniProtKB-UniRule"/>
</dbReference>
<evidence type="ECO:0000256" key="9">
    <source>
        <dbReference type="ARBA" id="ARBA00022840"/>
    </source>
</evidence>
<dbReference type="HAMAP" id="MF_01458">
    <property type="entry name" value="FtsH"/>
    <property type="match status" value="1"/>
</dbReference>
<keyword evidence="6 14" id="KW-0547">Nucleotide-binding</keyword>
<dbReference type="InterPro" id="IPR003959">
    <property type="entry name" value="ATPase_AAA_core"/>
</dbReference>
<keyword evidence="4 14" id="KW-0812">Transmembrane</keyword>
<keyword evidence="12 14" id="KW-0472">Membrane</keyword>
<dbReference type="GO" id="GO:0004176">
    <property type="term" value="F:ATP-dependent peptidase activity"/>
    <property type="evidence" value="ECO:0007669"/>
    <property type="project" value="InterPro"/>
</dbReference>
<reference evidence="17" key="1">
    <citation type="submission" date="2019-09" db="EMBL/GenBank/DDBJ databases">
        <title>Characterisation of the sponge microbiome using genome-centric metagenomics.</title>
        <authorList>
            <person name="Engelberts J.P."/>
            <person name="Robbins S.J."/>
            <person name="De Goeij J.M."/>
            <person name="Aranda M."/>
            <person name="Bell S.C."/>
            <person name="Webster N.S."/>
        </authorList>
    </citation>
    <scope>NUCLEOTIDE SEQUENCE</scope>
    <source>
        <strain evidence="17">SB0661_bin_32</strain>
    </source>
</reference>
<feature type="domain" description="AAA+ ATPase" evidence="16">
    <location>
        <begin position="195"/>
        <end position="334"/>
    </location>
</feature>
<dbReference type="GO" id="GO:0008270">
    <property type="term" value="F:zinc ion binding"/>
    <property type="evidence" value="ECO:0007669"/>
    <property type="project" value="UniProtKB-UniRule"/>
</dbReference>
<dbReference type="SUPFAM" id="SSF140990">
    <property type="entry name" value="FtsH protease domain-like"/>
    <property type="match status" value="1"/>
</dbReference>
<dbReference type="Pfam" id="PF17862">
    <property type="entry name" value="AAA_lid_3"/>
    <property type="match status" value="1"/>
</dbReference>
<comment type="similarity">
    <text evidence="2 14">In the C-terminal section; belongs to the peptidase M41 family.</text>
</comment>
<dbReference type="AlphaFoldDB" id="A0A6B1D2H4"/>
<dbReference type="GO" id="GO:0005524">
    <property type="term" value="F:ATP binding"/>
    <property type="evidence" value="ECO:0007669"/>
    <property type="project" value="UniProtKB-UniRule"/>
</dbReference>
<dbReference type="CDD" id="cd19501">
    <property type="entry name" value="RecA-like_FtsH"/>
    <property type="match status" value="1"/>
</dbReference>
<evidence type="ECO:0000256" key="10">
    <source>
        <dbReference type="ARBA" id="ARBA00022989"/>
    </source>
</evidence>
<proteinExistence type="inferred from homology"/>
<keyword evidence="5 14" id="KW-0479">Metal-binding</keyword>
<gene>
    <name evidence="14" type="primary">ftsH</name>
    <name evidence="17" type="ORF">F4X14_01465</name>
</gene>
<dbReference type="Gene3D" id="3.40.50.300">
    <property type="entry name" value="P-loop containing nucleotide triphosphate hydrolases"/>
    <property type="match status" value="1"/>
</dbReference>
<keyword evidence="14" id="KW-1003">Cell membrane</keyword>
<evidence type="ECO:0000256" key="3">
    <source>
        <dbReference type="ARBA" id="ARBA00022670"/>
    </source>
</evidence>
<feature type="transmembrane region" description="Helical" evidence="14">
    <location>
        <begin position="111"/>
        <end position="132"/>
    </location>
</feature>
<evidence type="ECO:0000256" key="11">
    <source>
        <dbReference type="ARBA" id="ARBA00023049"/>
    </source>
</evidence>
<dbReference type="GO" id="GO:0004222">
    <property type="term" value="F:metalloendopeptidase activity"/>
    <property type="evidence" value="ECO:0007669"/>
    <property type="project" value="InterPro"/>
</dbReference>
<feature type="binding site" evidence="14">
    <location>
        <position position="430"/>
    </location>
    <ligand>
        <name>Zn(2+)</name>
        <dbReference type="ChEBI" id="CHEBI:29105"/>
        <note>catalytic</note>
    </ligand>
</feature>
<comment type="similarity">
    <text evidence="13 14">In the central section; belongs to the AAA ATPase family.</text>
</comment>
<feature type="active site" evidence="14">
    <location>
        <position position="427"/>
    </location>
</feature>
<dbReference type="GO" id="GO:0006508">
    <property type="term" value="P:proteolysis"/>
    <property type="evidence" value="ECO:0007669"/>
    <property type="project" value="UniProtKB-KW"/>
</dbReference>
<evidence type="ECO:0000256" key="1">
    <source>
        <dbReference type="ARBA" id="ARBA00004370"/>
    </source>
</evidence>